<feature type="compositionally biased region" description="Acidic residues" evidence="7">
    <location>
        <begin position="164"/>
        <end position="174"/>
    </location>
</feature>
<dbReference type="InterPro" id="IPR040038">
    <property type="entry name" value="TIPIN/Csm3/Swi3"/>
</dbReference>
<keyword evidence="4 6" id="KW-0539">Nucleus</keyword>
<proteinExistence type="inferred from homology"/>
<dbReference type="OrthoDB" id="437078at2759"/>
<dbReference type="GO" id="GO:0031298">
    <property type="term" value="C:replication fork protection complex"/>
    <property type="evidence" value="ECO:0007669"/>
    <property type="project" value="TreeGrafter"/>
</dbReference>
<dbReference type="GO" id="GO:0003677">
    <property type="term" value="F:DNA binding"/>
    <property type="evidence" value="ECO:0007669"/>
    <property type="project" value="TreeGrafter"/>
</dbReference>
<comment type="similarity">
    <text evidence="2 6">Belongs to the CSM3 family.</text>
</comment>
<feature type="compositionally biased region" description="Basic and acidic residues" evidence="7">
    <location>
        <begin position="330"/>
        <end position="342"/>
    </location>
</feature>
<dbReference type="PANTHER" id="PTHR13220">
    <property type="entry name" value="TIMELESS INTERACTING-RELATED"/>
    <property type="match status" value="1"/>
</dbReference>
<keyword evidence="10" id="KW-1185">Reference proteome</keyword>
<dbReference type="AlphaFoldDB" id="A0A834XWD5"/>
<dbReference type="PANTHER" id="PTHR13220:SF11">
    <property type="entry name" value="TIMELESS-INTERACTING PROTEIN"/>
    <property type="match status" value="1"/>
</dbReference>
<comment type="function">
    <text evidence="6">Plays an important role in the control of DNA replication and the maintenance of replication fork stability.</text>
</comment>
<feature type="compositionally biased region" description="Low complexity" evidence="7">
    <location>
        <begin position="178"/>
        <end position="214"/>
    </location>
</feature>
<feature type="compositionally biased region" description="Polar residues" evidence="7">
    <location>
        <begin position="215"/>
        <end position="233"/>
    </location>
</feature>
<evidence type="ECO:0000256" key="4">
    <source>
        <dbReference type="ARBA" id="ARBA00023242"/>
    </source>
</evidence>
<name>A0A834XWD5_APHGI</name>
<dbReference type="Pfam" id="PF07962">
    <property type="entry name" value="Swi3"/>
    <property type="match status" value="1"/>
</dbReference>
<feature type="domain" description="Chromosome segregation in meiosis protein 3" evidence="8">
    <location>
        <begin position="69"/>
        <end position="150"/>
    </location>
</feature>
<feature type="compositionally biased region" description="Low complexity" evidence="7">
    <location>
        <begin position="317"/>
        <end position="329"/>
    </location>
</feature>
<evidence type="ECO:0000313" key="9">
    <source>
        <dbReference type="EMBL" id="KAF7992026.1"/>
    </source>
</evidence>
<accession>A0A834XWD5</accession>
<gene>
    <name evidence="9" type="ORF">HCN44_001351</name>
</gene>
<evidence type="ECO:0000256" key="6">
    <source>
        <dbReference type="RuleBase" id="RU366049"/>
    </source>
</evidence>
<feature type="region of interest" description="Disordered" evidence="7">
    <location>
        <begin position="1"/>
        <end position="60"/>
    </location>
</feature>
<organism evidence="9 10">
    <name type="scientific">Aphidius gifuensis</name>
    <name type="common">Parasitoid wasp</name>
    <dbReference type="NCBI Taxonomy" id="684658"/>
    <lineage>
        <taxon>Eukaryota</taxon>
        <taxon>Metazoa</taxon>
        <taxon>Ecdysozoa</taxon>
        <taxon>Arthropoda</taxon>
        <taxon>Hexapoda</taxon>
        <taxon>Insecta</taxon>
        <taxon>Pterygota</taxon>
        <taxon>Neoptera</taxon>
        <taxon>Endopterygota</taxon>
        <taxon>Hymenoptera</taxon>
        <taxon>Apocrita</taxon>
        <taxon>Ichneumonoidea</taxon>
        <taxon>Braconidae</taxon>
        <taxon>Aphidiinae</taxon>
        <taxon>Aphidius</taxon>
    </lineage>
</organism>
<evidence type="ECO:0000256" key="2">
    <source>
        <dbReference type="ARBA" id="ARBA00006075"/>
    </source>
</evidence>
<feature type="region of interest" description="Disordered" evidence="7">
    <location>
        <begin position="310"/>
        <end position="350"/>
    </location>
</feature>
<evidence type="ECO:0000256" key="3">
    <source>
        <dbReference type="ARBA" id="ARBA00022763"/>
    </source>
</evidence>
<dbReference type="Proteomes" id="UP000639338">
    <property type="component" value="Unassembled WGS sequence"/>
</dbReference>
<evidence type="ECO:0000256" key="7">
    <source>
        <dbReference type="SAM" id="MobiDB-lite"/>
    </source>
</evidence>
<dbReference type="GO" id="GO:0043111">
    <property type="term" value="P:replication fork arrest"/>
    <property type="evidence" value="ECO:0007669"/>
    <property type="project" value="TreeGrafter"/>
</dbReference>
<evidence type="ECO:0000256" key="1">
    <source>
        <dbReference type="ARBA" id="ARBA00004123"/>
    </source>
</evidence>
<feature type="compositionally biased region" description="Basic and acidic residues" evidence="7">
    <location>
        <begin position="20"/>
        <end position="39"/>
    </location>
</feature>
<dbReference type="InterPro" id="IPR012923">
    <property type="entry name" value="Csm3"/>
</dbReference>
<sequence length="400" mass="46036">MSHIGGNDDGDDDGHVALSDNEHSDNERQNNHSDNHDSNNDNDNDNDNARRIDPTASRKKRIVRNPQVKLNAERLRGAKGVQTIEEYFKGFKWQGKNHEASDLNKIMKRMEHWGHRLYPKYNFDDLLDKLSILGAKREVQVFLTKYRKNMLNDDLISTDVNNLNDDDDNNDNNDDNVNHNFNNNNDNAEQSFSQEPSLSSLSQVNNNNNNNNNNSASFENTNLSSTIQPQSKIINDEETKKRIERNRQMALAKRMSRIKANLEETKETATSQLQLQILDNNYISTNETIIMTNDNQSQVEFETTIENKKNNDTTIIDNNSSQVDSQQQQQHDDDNNYEKEALPNDEVNSSHENLLSNVSSSIVDEDPLINTYGKRPLTNDELDEEIDKVVNNFIRKRQTK</sequence>
<evidence type="ECO:0000259" key="8">
    <source>
        <dbReference type="Pfam" id="PF07962"/>
    </source>
</evidence>
<keyword evidence="3 6" id="KW-0227">DNA damage</keyword>
<dbReference type="GO" id="GO:0031297">
    <property type="term" value="P:replication fork processing"/>
    <property type="evidence" value="ECO:0007669"/>
    <property type="project" value="UniProtKB-UniRule"/>
</dbReference>
<keyword evidence="5 6" id="KW-0131">Cell cycle</keyword>
<evidence type="ECO:0000313" key="10">
    <source>
        <dbReference type="Proteomes" id="UP000639338"/>
    </source>
</evidence>
<comment type="subcellular location">
    <subcellularLocation>
        <location evidence="1 6">Nucleus</location>
    </subcellularLocation>
</comment>
<comment type="caution">
    <text evidence="9">The sequence shown here is derived from an EMBL/GenBank/DDBJ whole genome shotgun (WGS) entry which is preliminary data.</text>
</comment>
<reference evidence="9 10" key="1">
    <citation type="submission" date="2020-08" db="EMBL/GenBank/DDBJ databases">
        <title>Aphidius gifuensis genome sequencing and assembly.</title>
        <authorList>
            <person name="Du Z."/>
        </authorList>
    </citation>
    <scope>NUCLEOTIDE SEQUENCE [LARGE SCALE GENOMIC DNA]</scope>
    <source>
        <strain evidence="9">YNYX2018</strain>
        <tissue evidence="9">Adults</tissue>
    </source>
</reference>
<feature type="region of interest" description="Disordered" evidence="7">
    <location>
        <begin position="162"/>
        <end position="240"/>
    </location>
</feature>
<dbReference type="GO" id="GO:0006974">
    <property type="term" value="P:DNA damage response"/>
    <property type="evidence" value="ECO:0007669"/>
    <property type="project" value="UniProtKB-KW"/>
</dbReference>
<dbReference type="EMBL" id="JACMRX010000003">
    <property type="protein sequence ID" value="KAF7992026.1"/>
    <property type="molecule type" value="Genomic_DNA"/>
</dbReference>
<dbReference type="GO" id="GO:0000076">
    <property type="term" value="P:DNA replication checkpoint signaling"/>
    <property type="evidence" value="ECO:0007669"/>
    <property type="project" value="UniProtKB-UniRule"/>
</dbReference>
<evidence type="ECO:0000256" key="5">
    <source>
        <dbReference type="ARBA" id="ARBA00023306"/>
    </source>
</evidence>
<protein>
    <recommendedName>
        <fullName evidence="6">TIMELESS-interacting protein</fullName>
    </recommendedName>
</protein>